<dbReference type="Proteomes" id="UP000294844">
    <property type="component" value="Unassembled WGS sequence"/>
</dbReference>
<evidence type="ECO:0000259" key="2">
    <source>
        <dbReference type="Pfam" id="PF02470"/>
    </source>
</evidence>
<dbReference type="AlphaFoldDB" id="A0A4R8SBR5"/>
<protein>
    <submittedName>
        <fullName evidence="4">Mce related protein</fullName>
    </submittedName>
</protein>
<evidence type="ECO:0000313" key="6">
    <source>
        <dbReference type="Proteomes" id="UP000294844"/>
    </source>
</evidence>
<name>A0A4R8SBR5_9MYCO</name>
<dbReference type="InterPro" id="IPR003399">
    <property type="entry name" value="Mce/MlaD"/>
</dbReference>
<dbReference type="GO" id="GO:0051701">
    <property type="term" value="P:biological process involved in interaction with host"/>
    <property type="evidence" value="ECO:0007669"/>
    <property type="project" value="TreeGrafter"/>
</dbReference>
<dbReference type="GO" id="GO:0005576">
    <property type="term" value="C:extracellular region"/>
    <property type="evidence" value="ECO:0007669"/>
    <property type="project" value="TreeGrafter"/>
</dbReference>
<feature type="domain" description="Mce/MlaD" evidence="2">
    <location>
        <begin position="42"/>
        <end position="117"/>
    </location>
</feature>
<dbReference type="EMBL" id="PECK01000008">
    <property type="protein sequence ID" value="TDZ92045.1"/>
    <property type="molecule type" value="Genomic_DNA"/>
</dbReference>
<dbReference type="Pfam" id="PF02470">
    <property type="entry name" value="MlaD"/>
    <property type="match status" value="1"/>
</dbReference>
<dbReference type="Proteomes" id="UP000295685">
    <property type="component" value="Unassembled WGS sequence"/>
</dbReference>
<dbReference type="RefSeq" id="WP_078290996.1">
    <property type="nucleotide sequence ID" value="NZ_PECK01000008.1"/>
</dbReference>
<keyword evidence="1" id="KW-0472">Membrane</keyword>
<evidence type="ECO:0000313" key="5">
    <source>
        <dbReference type="EMBL" id="TEA07276.1"/>
    </source>
</evidence>
<evidence type="ECO:0000256" key="1">
    <source>
        <dbReference type="SAM" id="Phobius"/>
    </source>
</evidence>
<dbReference type="PANTHER" id="PTHR33371">
    <property type="entry name" value="INTERMEMBRANE PHOSPHOLIPID TRANSPORT SYSTEM BINDING PROTEIN MLAD-RELATED"/>
    <property type="match status" value="1"/>
</dbReference>
<reference evidence="6 7" key="1">
    <citation type="journal article" date="2019" name="Sci. Rep.">
        <title>Extended insight into the Mycobacterium chelonae-abscessus complex through whole genome sequencing of Mycobacterium salmoniphilum outbreak and Mycobacterium salmoniphilum-like strains.</title>
        <authorList>
            <person name="Behra P.R.K."/>
            <person name="Das S."/>
            <person name="Pettersson B.M.F."/>
            <person name="Shirreff L."/>
            <person name="DuCote T."/>
            <person name="Jacobsson K.G."/>
            <person name="Ennis D.G."/>
            <person name="Kirsebom L.A."/>
        </authorList>
    </citation>
    <scope>NUCLEOTIDE SEQUENCE [LARGE SCALE GENOMIC DNA]</scope>
    <source>
        <strain evidence="5 6">CCUG 60883</strain>
        <strain evidence="4 7">CCUG 60885</strain>
    </source>
</reference>
<evidence type="ECO:0000313" key="4">
    <source>
        <dbReference type="EMBL" id="TDZ92045.1"/>
    </source>
</evidence>
<gene>
    <name evidence="5" type="ORF">CCUG60883_01308</name>
    <name evidence="4" type="ORF">CCUG60885_04158</name>
</gene>
<organism evidence="4 7">
    <name type="scientific">Mycobacteroides salmoniphilum</name>
    <dbReference type="NCBI Taxonomy" id="404941"/>
    <lineage>
        <taxon>Bacteria</taxon>
        <taxon>Bacillati</taxon>
        <taxon>Actinomycetota</taxon>
        <taxon>Actinomycetes</taxon>
        <taxon>Mycobacteriales</taxon>
        <taxon>Mycobacteriaceae</taxon>
        <taxon>Mycobacteroides</taxon>
    </lineage>
</organism>
<keyword evidence="6" id="KW-1185">Reference proteome</keyword>
<dbReference type="OrthoDB" id="338143at2"/>
<dbReference type="InterPro" id="IPR005693">
    <property type="entry name" value="Mce"/>
</dbReference>
<comment type="caution">
    <text evidence="4">The sequence shown here is derived from an EMBL/GenBank/DDBJ whole genome shotgun (WGS) entry which is preliminary data.</text>
</comment>
<keyword evidence="1" id="KW-0812">Transmembrane</keyword>
<accession>A0A4R8SBR5</accession>
<dbReference type="PANTHER" id="PTHR33371:SF17">
    <property type="entry name" value="MCE-FAMILY PROTEIN MCE1B"/>
    <property type="match status" value="1"/>
</dbReference>
<sequence>MRRSAAGSVRGPVIGLVIFLVIATVLTWLVYVTLRRDVKGTTVSYGAMFTDVFGLREGDDVRIAGVRVGRVQGIELNGTLAKVSFEVQDGQRLPDSTTASVTYQNIVGQRYLALAQGHSGRGGLLAPGGVIPVERTEPSFDIGILLNGYEPLFAVLDPAQVNNLTQAVIGSLQGDTGAFATLVDQTSTLTKTFTGRDDALDHVIGSLDRVVGSLAAQNRDFEEAIAATRAVVGQFDGRRPELVSSVGKMNAVVKNLSRIAHDVDPPLHELLTREPGYTRHMLDIEPQIAYTGLNTPLFLKGLARMFGEGAYMNAYACDVNAYGFFPGLNDVVPIIVNAATPGGKAKHTARCRNAGDGG</sequence>
<keyword evidence="1" id="KW-1133">Transmembrane helix</keyword>
<proteinExistence type="predicted"/>
<evidence type="ECO:0000259" key="3">
    <source>
        <dbReference type="Pfam" id="PF11887"/>
    </source>
</evidence>
<evidence type="ECO:0000313" key="7">
    <source>
        <dbReference type="Proteomes" id="UP000295685"/>
    </source>
</evidence>
<dbReference type="Pfam" id="PF11887">
    <property type="entry name" value="Mce4_CUP1"/>
    <property type="match status" value="1"/>
</dbReference>
<feature type="domain" description="Mammalian cell entry C-terminal" evidence="3">
    <location>
        <begin position="125"/>
        <end position="291"/>
    </location>
</feature>
<dbReference type="EMBL" id="PECM01000005">
    <property type="protein sequence ID" value="TEA07276.1"/>
    <property type="molecule type" value="Genomic_DNA"/>
</dbReference>
<dbReference type="NCBIfam" id="TIGR00996">
    <property type="entry name" value="Mtu_fam_mce"/>
    <property type="match status" value="1"/>
</dbReference>
<feature type="transmembrane region" description="Helical" evidence="1">
    <location>
        <begin position="12"/>
        <end position="34"/>
    </location>
</feature>
<dbReference type="InterPro" id="IPR052336">
    <property type="entry name" value="MlaD_Phospholipid_Transporter"/>
</dbReference>
<dbReference type="InterPro" id="IPR024516">
    <property type="entry name" value="Mce_C"/>
</dbReference>